<evidence type="ECO:0000313" key="1">
    <source>
        <dbReference type="EMBL" id="KUI59696.1"/>
    </source>
</evidence>
<dbReference type="AlphaFoldDB" id="A0A194V777"/>
<keyword evidence="2" id="KW-1185">Reference proteome</keyword>
<dbReference type="Proteomes" id="UP000078576">
    <property type="component" value="Unassembled WGS sequence"/>
</dbReference>
<protein>
    <submittedName>
        <fullName evidence="1">Uncharacterized protein</fullName>
    </submittedName>
</protein>
<dbReference type="EMBL" id="KN714735">
    <property type="protein sequence ID" value="KUI59696.1"/>
    <property type="molecule type" value="Genomic_DNA"/>
</dbReference>
<evidence type="ECO:0000313" key="2">
    <source>
        <dbReference type="Proteomes" id="UP000078576"/>
    </source>
</evidence>
<sequence length="442" mass="49317">MLTKACMRLASWVIRALQPQFQGAYPVLKAFIHQRRSLASSLGPSTRWTTAAISSLVVIWLLWGLHGQQPSPCDGAQLKVDPTGGFNHAMIPIIKPQKSSHSVSLHSKPRPLPIGDGTNGFPTVELKTSPQPGSLLSKFKPPSTSDIINDVGRSDRPLILYAYAESENARINLEFFLKKGLHAQADFVFIINGEASEAVKLIPKLSNVMVVQRENSCYDIGAFGKVLRSQIKVGREGAVKDGVQLWQRYKKFITMNASIRGPFMPVWSEECWTDAFIRKLNDQTKLVGLSYHCNPSPHLQSMLLATDHIGMSILLDPGLAFSVPNNDPPHGTVDDPVGYSRCYADFNQAVHSEIGMARLIQSQGYKVDAMLTSVHILGAADYCEKAAYPTDHLWNGMYFGFNVHPYEMLFMKANRDIDPELMKRMTEWHLRSRTSSWDTCGR</sequence>
<dbReference type="OrthoDB" id="526941at2759"/>
<organism evidence="1 2">
    <name type="scientific">Cytospora mali</name>
    <name type="common">Apple Valsa canker fungus</name>
    <name type="synonym">Valsa mali</name>
    <dbReference type="NCBI Taxonomy" id="578113"/>
    <lineage>
        <taxon>Eukaryota</taxon>
        <taxon>Fungi</taxon>
        <taxon>Dikarya</taxon>
        <taxon>Ascomycota</taxon>
        <taxon>Pezizomycotina</taxon>
        <taxon>Sordariomycetes</taxon>
        <taxon>Sordariomycetidae</taxon>
        <taxon>Diaporthales</taxon>
        <taxon>Cytosporaceae</taxon>
        <taxon>Cytospora</taxon>
    </lineage>
</organism>
<reference evidence="2" key="1">
    <citation type="submission" date="2014-12" db="EMBL/GenBank/DDBJ databases">
        <title>Genome Sequence of Valsa Canker Pathogens Uncovers a Specific Adaption of Colonization on Woody Bark.</title>
        <authorList>
            <person name="Yin Z."/>
            <person name="Liu H."/>
            <person name="Gao X."/>
            <person name="Li Z."/>
            <person name="Song N."/>
            <person name="Ke X."/>
            <person name="Dai Q."/>
            <person name="Wu Y."/>
            <person name="Sun Y."/>
            <person name="Xu J.-R."/>
            <person name="Kang Z.K."/>
            <person name="Wang L."/>
            <person name="Huang L."/>
        </authorList>
    </citation>
    <scope>NUCLEOTIDE SEQUENCE [LARGE SCALE GENOMIC DNA]</scope>
    <source>
        <strain evidence="2">SXYL134</strain>
    </source>
</reference>
<proteinExistence type="predicted"/>
<accession>A0A194V777</accession>
<gene>
    <name evidence="1" type="ORF">VP1G_06951</name>
</gene>
<dbReference type="STRING" id="694573.A0A194V777"/>
<name>A0A194V777_CYTMA</name>